<dbReference type="EMBL" id="UINC01004444">
    <property type="protein sequence ID" value="SVA14376.1"/>
    <property type="molecule type" value="Genomic_DNA"/>
</dbReference>
<protein>
    <recommendedName>
        <fullName evidence="2">DUF1501 domain-containing protein</fullName>
    </recommendedName>
</protein>
<dbReference type="PANTHER" id="PTHR43737:SF1">
    <property type="entry name" value="DUF1501 DOMAIN-CONTAINING PROTEIN"/>
    <property type="match status" value="1"/>
</dbReference>
<sequence length="476" mass="51368">MAKKYCCDEYTRLTGVSRRVFVRTGGLAMVSFGLAPCFMGRALGATASLQGRGKILVCVFQRGAVDGLSMVVPHGDREYYKARQNIAIEAPGRGDNRAIDLDGFFGLHPSLAPLQPWYEEGHLAIVHAVGSPDATRSHFDAQDYMETGTPGVKSTPDGWLNRLLAETAEAELGGSQALIRALAVTQQEPLALSGPQASLAVGDLQQFLGGEGAPSQRARGTDRQMNAATDMAGSDMANERQVEQARRRTSGNQRQREMLASGFEALYGADERDIVLSTGAEALDAVAFLKTADPLRYQVANGAEYPNVGLGRQLRHVAQLIKADIGLEIAFADIEGWDTHRQQGSTQGPLANRLTEFGQALAAFARDLGERMEDVVVLTMSEFGRTVEENGSRGTDHGHANACMVLGGQVNGGTVYGDWPGLSREQRYQGRDLAITTDFRDVFGEVADTHLSPANRDTLFPGHVLEPSNYKGLIKT</sequence>
<dbReference type="InterPro" id="IPR006311">
    <property type="entry name" value="TAT_signal"/>
</dbReference>
<dbReference type="PROSITE" id="PS51318">
    <property type="entry name" value="TAT"/>
    <property type="match status" value="1"/>
</dbReference>
<reference evidence="1" key="1">
    <citation type="submission" date="2018-05" db="EMBL/GenBank/DDBJ databases">
        <authorList>
            <person name="Lanie J.A."/>
            <person name="Ng W.-L."/>
            <person name="Kazmierczak K.M."/>
            <person name="Andrzejewski T.M."/>
            <person name="Davidsen T.M."/>
            <person name="Wayne K.J."/>
            <person name="Tettelin H."/>
            <person name="Glass J.I."/>
            <person name="Rusch D."/>
            <person name="Podicherti R."/>
            <person name="Tsui H.-C.T."/>
            <person name="Winkler M.E."/>
        </authorList>
    </citation>
    <scope>NUCLEOTIDE SEQUENCE</scope>
</reference>
<dbReference type="AlphaFoldDB" id="A0A381TE24"/>
<dbReference type="Pfam" id="PF07394">
    <property type="entry name" value="DUF1501"/>
    <property type="match status" value="1"/>
</dbReference>
<gene>
    <name evidence="1" type="ORF">METZ01_LOCUS67230</name>
</gene>
<dbReference type="InterPro" id="IPR010869">
    <property type="entry name" value="DUF1501"/>
</dbReference>
<organism evidence="1">
    <name type="scientific">marine metagenome</name>
    <dbReference type="NCBI Taxonomy" id="408172"/>
    <lineage>
        <taxon>unclassified sequences</taxon>
        <taxon>metagenomes</taxon>
        <taxon>ecological metagenomes</taxon>
    </lineage>
</organism>
<evidence type="ECO:0008006" key="2">
    <source>
        <dbReference type="Google" id="ProtNLM"/>
    </source>
</evidence>
<accession>A0A381TE24</accession>
<dbReference type="PANTHER" id="PTHR43737">
    <property type="entry name" value="BLL7424 PROTEIN"/>
    <property type="match status" value="1"/>
</dbReference>
<proteinExistence type="predicted"/>
<name>A0A381TE24_9ZZZZ</name>
<evidence type="ECO:0000313" key="1">
    <source>
        <dbReference type="EMBL" id="SVA14376.1"/>
    </source>
</evidence>